<protein>
    <recommendedName>
        <fullName evidence="3">Lipoprotein</fullName>
    </recommendedName>
</protein>
<sequence>MLLSKTKYLVITSLAALLAACGGDSDLDKKSAKTLYQEATQQLYAKEAQFNFKADAKVDIGIENPFLTDLKVKLSGAVNNNAQRYELIPEVEAAIFNFKLPILVDAKKKDLLLNPTNIIDTALMFAPQANSELQQYKNKFVRFSTKNFEIDEEDMAKVITVVSEVVEMGYATMNEFTKIIPETSIEKIELNEKAKQINAKAILKVRLDEQQSKELQQHINTYLYNQVAENEKLPEEFKEGFMQGLLEANSDTGYESSESVLYLNDKGQIIHENDVFNYEIEGEKVSISMTIDYSNYGKASFTINPSENQIIDFTEEKMRSLQRM</sequence>
<proteinExistence type="predicted"/>
<dbReference type="EMBL" id="JAUCDY010000004">
    <property type="protein sequence ID" value="MDM7857527.1"/>
    <property type="molecule type" value="Genomic_DNA"/>
</dbReference>
<dbReference type="PROSITE" id="PS51257">
    <property type="entry name" value="PROKAR_LIPOPROTEIN"/>
    <property type="match status" value="1"/>
</dbReference>
<reference evidence="1 2" key="1">
    <citation type="submission" date="2023-06" db="EMBL/GenBank/DDBJ databases">
        <title>Thiopseudomonas sp. CY1220 draft genome sequence.</title>
        <authorList>
            <person name="Zhao G."/>
            <person name="An M."/>
        </authorList>
    </citation>
    <scope>NUCLEOTIDE SEQUENCE [LARGE SCALE GENOMIC DNA]</scope>
    <source>
        <strain evidence="1 2">CY1220</strain>
    </source>
</reference>
<accession>A0ABT7SMW7</accession>
<dbReference type="Proteomes" id="UP001241056">
    <property type="component" value="Unassembled WGS sequence"/>
</dbReference>
<gene>
    <name evidence="1" type="ORF">QEZ41_04460</name>
</gene>
<dbReference type="RefSeq" id="WP_289410185.1">
    <property type="nucleotide sequence ID" value="NZ_JAUCDY010000004.1"/>
</dbReference>
<keyword evidence="2" id="KW-1185">Reference proteome</keyword>
<evidence type="ECO:0000313" key="2">
    <source>
        <dbReference type="Proteomes" id="UP001241056"/>
    </source>
</evidence>
<comment type="caution">
    <text evidence="1">The sequence shown here is derived from an EMBL/GenBank/DDBJ whole genome shotgun (WGS) entry which is preliminary data.</text>
</comment>
<name>A0ABT7SMW7_9GAMM</name>
<organism evidence="1 2">
    <name type="scientific">Thiopseudomonas acetoxidans</name>
    <dbReference type="NCBI Taxonomy" id="3041622"/>
    <lineage>
        <taxon>Bacteria</taxon>
        <taxon>Pseudomonadati</taxon>
        <taxon>Pseudomonadota</taxon>
        <taxon>Gammaproteobacteria</taxon>
        <taxon>Pseudomonadales</taxon>
        <taxon>Pseudomonadaceae</taxon>
        <taxon>Thiopseudomonas</taxon>
    </lineage>
</organism>
<evidence type="ECO:0008006" key="3">
    <source>
        <dbReference type="Google" id="ProtNLM"/>
    </source>
</evidence>
<evidence type="ECO:0000313" key="1">
    <source>
        <dbReference type="EMBL" id="MDM7857527.1"/>
    </source>
</evidence>